<feature type="compositionally biased region" description="Low complexity" evidence="1">
    <location>
        <begin position="201"/>
        <end position="212"/>
    </location>
</feature>
<dbReference type="KEGG" id="aor:AO090005000514"/>
<dbReference type="GeneID" id="5989514"/>
<gene>
    <name evidence="2" type="ORF">AO090005000514</name>
</gene>
<evidence type="ECO:0000256" key="1">
    <source>
        <dbReference type="SAM" id="MobiDB-lite"/>
    </source>
</evidence>
<dbReference type="Proteomes" id="UP000006564">
    <property type="component" value="Chromosome 1"/>
</dbReference>
<name>Q2US98_ASPOR</name>
<dbReference type="AlphaFoldDB" id="Q2US98"/>
<feature type="region of interest" description="Disordered" evidence="1">
    <location>
        <begin position="382"/>
        <end position="408"/>
    </location>
</feature>
<dbReference type="HOGENOM" id="CLU_014625_3_0_1"/>
<keyword evidence="3" id="KW-1185">Reference proteome</keyword>
<feature type="compositionally biased region" description="Basic and acidic residues" evidence="1">
    <location>
        <begin position="389"/>
        <end position="401"/>
    </location>
</feature>
<evidence type="ECO:0000313" key="3">
    <source>
        <dbReference type="Proteomes" id="UP000006564"/>
    </source>
</evidence>
<dbReference type="OMA" id="MNINGAF"/>
<dbReference type="RefSeq" id="XP_023088990.1">
    <property type="nucleotide sequence ID" value="XM_023234067.1"/>
</dbReference>
<feature type="region of interest" description="Disordered" evidence="1">
    <location>
        <begin position="195"/>
        <end position="234"/>
    </location>
</feature>
<dbReference type="EMBL" id="AP007151">
    <property type="protein sequence ID" value="BAE55567.1"/>
    <property type="molecule type" value="Genomic_DNA"/>
</dbReference>
<dbReference type="VEuPathDB" id="FungiDB:AO090005000514"/>
<reference evidence="2 3" key="1">
    <citation type="journal article" date="2005" name="Nature">
        <title>Genome sequencing and analysis of Aspergillus oryzae.</title>
        <authorList>
            <person name="Machida M."/>
            <person name="Asai K."/>
            <person name="Sano M."/>
            <person name="Tanaka T."/>
            <person name="Kumagai T."/>
            <person name="Terai G."/>
            <person name="Kusumoto K."/>
            <person name="Arima T."/>
            <person name="Akita O."/>
            <person name="Kashiwagi Y."/>
            <person name="Abe K."/>
            <person name="Gomi K."/>
            <person name="Horiuchi H."/>
            <person name="Kitamoto K."/>
            <person name="Kobayashi T."/>
            <person name="Takeuchi M."/>
            <person name="Denning D.W."/>
            <person name="Galagan J.E."/>
            <person name="Nierman W.C."/>
            <person name="Yu J."/>
            <person name="Archer D.B."/>
            <person name="Bennett J.W."/>
            <person name="Bhatnagar D."/>
            <person name="Cleveland T.E."/>
            <person name="Fedorova N.D."/>
            <person name="Gotoh O."/>
            <person name="Horikawa H."/>
            <person name="Hosoyama A."/>
            <person name="Ichinomiya M."/>
            <person name="Igarashi R."/>
            <person name="Iwashita K."/>
            <person name="Juvvadi P.R."/>
            <person name="Kato M."/>
            <person name="Kato Y."/>
            <person name="Kin T."/>
            <person name="Kokubun A."/>
            <person name="Maeda H."/>
            <person name="Maeyama N."/>
            <person name="Maruyama J."/>
            <person name="Nagasaki H."/>
            <person name="Nakajima T."/>
            <person name="Oda K."/>
            <person name="Okada K."/>
            <person name="Paulsen I."/>
            <person name="Sakamoto K."/>
            <person name="Sawano T."/>
            <person name="Takahashi M."/>
            <person name="Takase K."/>
            <person name="Terabayashi Y."/>
            <person name="Wortman J."/>
            <person name="Yamada O."/>
            <person name="Yamagata Y."/>
            <person name="Anazawa H."/>
            <person name="Hata Y."/>
            <person name="Koide Y."/>
            <person name="Komori T."/>
            <person name="Koyama Y."/>
            <person name="Minetoki T."/>
            <person name="Suharnan S."/>
            <person name="Tanaka A."/>
            <person name="Isono K."/>
            <person name="Kuhara S."/>
            <person name="Ogasawara N."/>
            <person name="Kikuchi H."/>
        </authorList>
    </citation>
    <scope>NUCLEOTIDE SEQUENCE [LARGE SCALE GENOMIC DNA]</scope>
    <source>
        <strain evidence="3">ATCC 42149 / RIB 40</strain>
    </source>
</reference>
<organism evidence="2 3">
    <name type="scientific">Aspergillus oryzae (strain ATCC 42149 / RIB 40)</name>
    <name type="common">Yellow koji mold</name>
    <dbReference type="NCBI Taxonomy" id="510516"/>
    <lineage>
        <taxon>Eukaryota</taxon>
        <taxon>Fungi</taxon>
        <taxon>Dikarya</taxon>
        <taxon>Ascomycota</taxon>
        <taxon>Pezizomycotina</taxon>
        <taxon>Eurotiomycetes</taxon>
        <taxon>Eurotiomycetidae</taxon>
        <taxon>Eurotiales</taxon>
        <taxon>Aspergillaceae</taxon>
        <taxon>Aspergillus</taxon>
        <taxon>Aspergillus subgen. Circumdati</taxon>
    </lineage>
</organism>
<evidence type="ECO:0000313" key="2">
    <source>
        <dbReference type="EMBL" id="BAE55567.1"/>
    </source>
</evidence>
<accession>Q2US98</accession>
<protein>
    <submittedName>
        <fullName evidence="2">DNA, SC005</fullName>
    </submittedName>
</protein>
<proteinExistence type="predicted"/>
<sequence length="506" mass="55132">MAPLLAPYNSAMRLGSGFNSYTHELCLDDAVKKGTGSPPKLSDGEGVAQSVVFKTSVIDKMSDITDALNISGALTIKYNNLIDGTGKGSFINSNKIKDADINFLISVKVINQTVTDNALTEFAPIDNLPAEKFTEVYGDTFISGFQEGGEFNAVISIKVKDKNQVENIKADAAVALTTPSFGSEKPKAENTETYAVAPNDQNNEQGNEQQGGNEAGEETKKKEDGADSPTGLAIKGNAEVEKNLQDLFQENETTVSVSYSGGGQDLKKRTFSFVTLDKDTNKATLADDDWNVKNMRAAALRFPALVAKTPVRTNAVLTKYTALRSFHTQKKDKNNKEAVPLSYENASVYTSILEDAFLDYKNIYKEIRLSEGDLASGKKEFEASTAKESTGKENTSKESTGKESTYSGRSIYNSRHACANNAESDGTRKDATPQAHIATEPFAPTLAGFESAKCYIRRNMNLIVREVDEIKKNPDRASEDRPLPCQSPIIFKQYLPVPKEPSKPTV</sequence>